<dbReference type="EMBL" id="KK100564">
    <property type="protein sequence ID" value="KIZ05055.1"/>
    <property type="molecule type" value="Genomic_DNA"/>
</dbReference>
<sequence length="160" mass="16520">MALPKPVELPLKEDGTRMSYEELLDSTAATRKTLQLQAAVNLTNISGDERAARGRAGKALLVVAAAAAAAAAALHLGPGARAAALGVPFWLGYSLIESSRQGICSIAQAGAWDVDGCGLQYIEDASLASKIRAKVNNMYIQSVVVAGTMAGAFALLPLPQ</sequence>
<organism evidence="1 2">
    <name type="scientific">Monoraphidium neglectum</name>
    <dbReference type="NCBI Taxonomy" id="145388"/>
    <lineage>
        <taxon>Eukaryota</taxon>
        <taxon>Viridiplantae</taxon>
        <taxon>Chlorophyta</taxon>
        <taxon>core chlorophytes</taxon>
        <taxon>Chlorophyceae</taxon>
        <taxon>CS clade</taxon>
        <taxon>Sphaeropleales</taxon>
        <taxon>Selenastraceae</taxon>
        <taxon>Monoraphidium</taxon>
    </lineage>
</organism>
<accession>A0A0D2MR25</accession>
<protein>
    <submittedName>
        <fullName evidence="1">Uncharacterized protein</fullName>
    </submittedName>
</protein>
<evidence type="ECO:0000313" key="2">
    <source>
        <dbReference type="Proteomes" id="UP000054498"/>
    </source>
</evidence>
<dbReference type="AlphaFoldDB" id="A0A0D2MR25"/>
<dbReference type="RefSeq" id="XP_013904074.1">
    <property type="nucleotide sequence ID" value="XM_014048620.1"/>
</dbReference>
<name>A0A0D2MR25_9CHLO</name>
<dbReference type="OrthoDB" id="567881at2759"/>
<dbReference type="GeneID" id="25735782"/>
<dbReference type="KEGG" id="mng:MNEG_2904"/>
<dbReference type="Proteomes" id="UP000054498">
    <property type="component" value="Unassembled WGS sequence"/>
</dbReference>
<keyword evidence="2" id="KW-1185">Reference proteome</keyword>
<reference evidence="1 2" key="1">
    <citation type="journal article" date="2013" name="BMC Genomics">
        <title>Reconstruction of the lipid metabolism for the microalga Monoraphidium neglectum from its genome sequence reveals characteristics suitable for biofuel production.</title>
        <authorList>
            <person name="Bogen C."/>
            <person name="Al-Dilaimi A."/>
            <person name="Albersmeier A."/>
            <person name="Wichmann J."/>
            <person name="Grundmann M."/>
            <person name="Rupp O."/>
            <person name="Lauersen K.J."/>
            <person name="Blifernez-Klassen O."/>
            <person name="Kalinowski J."/>
            <person name="Goesmann A."/>
            <person name="Mussgnug J.H."/>
            <person name="Kruse O."/>
        </authorList>
    </citation>
    <scope>NUCLEOTIDE SEQUENCE [LARGE SCALE GENOMIC DNA]</scope>
    <source>
        <strain evidence="1 2">SAG 48.87</strain>
    </source>
</reference>
<evidence type="ECO:0000313" key="1">
    <source>
        <dbReference type="EMBL" id="KIZ05055.1"/>
    </source>
</evidence>
<proteinExistence type="predicted"/>
<gene>
    <name evidence="1" type="ORF">MNEG_2904</name>
</gene>